<feature type="region of interest" description="Disordered" evidence="1">
    <location>
        <begin position="1"/>
        <end position="21"/>
    </location>
</feature>
<dbReference type="RefSeq" id="WP_089305476.1">
    <property type="nucleotide sequence ID" value="NZ_FZOO01000004.1"/>
</dbReference>
<keyword evidence="2" id="KW-0472">Membrane</keyword>
<evidence type="ECO:0000313" key="3">
    <source>
        <dbReference type="EMBL" id="SNS45724.1"/>
    </source>
</evidence>
<feature type="compositionally biased region" description="Pro residues" evidence="1">
    <location>
        <begin position="8"/>
        <end position="20"/>
    </location>
</feature>
<evidence type="ECO:0000313" key="4">
    <source>
        <dbReference type="Proteomes" id="UP000198373"/>
    </source>
</evidence>
<evidence type="ECO:0000256" key="2">
    <source>
        <dbReference type="SAM" id="Phobius"/>
    </source>
</evidence>
<keyword evidence="4" id="KW-1185">Reference proteome</keyword>
<dbReference type="AlphaFoldDB" id="A0A239EPD1"/>
<sequence>MLLDDPGPRTPDPTGPPPALSDPVPRWCRVLGGAGAVVIPAYVLPVALLGALVTPAWVVLLTGPVLGLFVAAVVLTVAHPEPDVPGTRRAAAGAGAGAVLLVPFTAGLGLLGATGLGLTVVVLALAPFVVADRVCRPGDDLGRVLEQASALPTGRLLDAWRSTGEVLRGRPTARDLARVARLRAVLIDELAGRDPAGVEAWLRSGDDRPDRHVRGHVTG</sequence>
<dbReference type="OrthoDB" id="5198617at2"/>
<protein>
    <submittedName>
        <fullName evidence="3">Uncharacterized protein</fullName>
    </submittedName>
</protein>
<accession>A0A239EPD1</accession>
<keyword evidence="2" id="KW-1133">Transmembrane helix</keyword>
<keyword evidence="2" id="KW-0812">Transmembrane</keyword>
<feature type="transmembrane region" description="Helical" evidence="2">
    <location>
        <begin position="30"/>
        <end position="51"/>
    </location>
</feature>
<evidence type="ECO:0000256" key="1">
    <source>
        <dbReference type="SAM" id="MobiDB-lite"/>
    </source>
</evidence>
<gene>
    <name evidence="3" type="ORF">SAMN06893096_104201</name>
</gene>
<dbReference type="Proteomes" id="UP000198373">
    <property type="component" value="Unassembled WGS sequence"/>
</dbReference>
<proteinExistence type="predicted"/>
<reference evidence="4" key="1">
    <citation type="submission" date="2017-06" db="EMBL/GenBank/DDBJ databases">
        <authorList>
            <person name="Varghese N."/>
            <person name="Submissions S."/>
        </authorList>
    </citation>
    <scope>NUCLEOTIDE SEQUENCE [LARGE SCALE GENOMIC DNA]</scope>
    <source>
        <strain evidence="4">DSM 46839</strain>
    </source>
</reference>
<feature type="transmembrane region" description="Helical" evidence="2">
    <location>
        <begin position="57"/>
        <end position="78"/>
    </location>
</feature>
<name>A0A239EPD1_9ACTN</name>
<organism evidence="3 4">
    <name type="scientific">Geodermatophilus pulveris</name>
    <dbReference type="NCBI Taxonomy" id="1564159"/>
    <lineage>
        <taxon>Bacteria</taxon>
        <taxon>Bacillati</taxon>
        <taxon>Actinomycetota</taxon>
        <taxon>Actinomycetes</taxon>
        <taxon>Geodermatophilales</taxon>
        <taxon>Geodermatophilaceae</taxon>
        <taxon>Geodermatophilus</taxon>
    </lineage>
</organism>
<dbReference type="EMBL" id="FZOO01000004">
    <property type="protein sequence ID" value="SNS45724.1"/>
    <property type="molecule type" value="Genomic_DNA"/>
</dbReference>